<gene>
    <name evidence="1" type="ORF">SAMN04488526_3011</name>
</gene>
<dbReference type="AlphaFoldDB" id="A0A1H7RBU0"/>
<protein>
    <submittedName>
        <fullName evidence="1">Uncharacterized protein</fullName>
    </submittedName>
</protein>
<accession>A0A1H7RBU0</accession>
<keyword evidence="2" id="KW-1185">Reference proteome</keyword>
<dbReference type="EMBL" id="FNZQ01000006">
    <property type="protein sequence ID" value="SEL57425.1"/>
    <property type="molecule type" value="Genomic_DNA"/>
</dbReference>
<dbReference type="Proteomes" id="UP000199283">
    <property type="component" value="Unassembled WGS sequence"/>
</dbReference>
<organism evidence="1 2">
    <name type="scientific">Jannaschia helgolandensis</name>
    <dbReference type="NCBI Taxonomy" id="188906"/>
    <lineage>
        <taxon>Bacteria</taxon>
        <taxon>Pseudomonadati</taxon>
        <taxon>Pseudomonadota</taxon>
        <taxon>Alphaproteobacteria</taxon>
        <taxon>Rhodobacterales</taxon>
        <taxon>Roseobacteraceae</taxon>
        <taxon>Jannaschia</taxon>
    </lineage>
</organism>
<evidence type="ECO:0000313" key="2">
    <source>
        <dbReference type="Proteomes" id="UP000199283"/>
    </source>
</evidence>
<name>A0A1H7RBU0_9RHOB</name>
<dbReference type="InterPro" id="IPR058227">
    <property type="entry name" value="RSP_7527-like"/>
</dbReference>
<reference evidence="1 2" key="1">
    <citation type="submission" date="2016-10" db="EMBL/GenBank/DDBJ databases">
        <authorList>
            <person name="de Groot N.N."/>
        </authorList>
    </citation>
    <scope>NUCLEOTIDE SEQUENCE [LARGE SCALE GENOMIC DNA]</scope>
    <source>
        <strain evidence="1 2">DSM 14858</strain>
    </source>
</reference>
<dbReference type="STRING" id="188906.SAMN04488526_3011"/>
<dbReference type="RefSeq" id="WP_175495905.1">
    <property type="nucleotide sequence ID" value="NZ_FNZQ01000006.1"/>
</dbReference>
<dbReference type="NCBIfam" id="NF046098">
    <property type="entry name" value="RSP_7527_fam"/>
    <property type="match status" value="1"/>
</dbReference>
<proteinExistence type="predicted"/>
<evidence type="ECO:0000313" key="1">
    <source>
        <dbReference type="EMBL" id="SEL57425.1"/>
    </source>
</evidence>
<sequence>MTHPIMIDTMEIEANARALRAAFVRDMVTALAARIRGTRATTTTGDVHA</sequence>